<gene>
    <name evidence="1" type="ORF">JD82_01290</name>
</gene>
<dbReference type="EMBL" id="VLJV01000001">
    <property type="protein sequence ID" value="TWH19464.1"/>
    <property type="molecule type" value="Genomic_DNA"/>
</dbReference>
<organism evidence="1 2">
    <name type="scientific">Prauserella rugosa</name>
    <dbReference type="NCBI Taxonomy" id="43354"/>
    <lineage>
        <taxon>Bacteria</taxon>
        <taxon>Bacillati</taxon>
        <taxon>Actinomycetota</taxon>
        <taxon>Actinomycetes</taxon>
        <taxon>Pseudonocardiales</taxon>
        <taxon>Pseudonocardiaceae</taxon>
        <taxon>Prauserella</taxon>
    </lineage>
</organism>
<dbReference type="AlphaFoldDB" id="A0A660CAU7"/>
<dbReference type="Proteomes" id="UP000317303">
    <property type="component" value="Unassembled WGS sequence"/>
</dbReference>
<reference evidence="1 2" key="1">
    <citation type="submission" date="2019-07" db="EMBL/GenBank/DDBJ databases">
        <title>R&amp;d 2014.</title>
        <authorList>
            <person name="Klenk H.-P."/>
        </authorList>
    </citation>
    <scope>NUCLEOTIDE SEQUENCE [LARGE SCALE GENOMIC DNA]</scope>
    <source>
        <strain evidence="1 2">DSM 43194</strain>
    </source>
</reference>
<name>A0A660CAU7_9PSEU</name>
<protein>
    <submittedName>
        <fullName evidence="1">Uncharacterized protein</fullName>
    </submittedName>
</protein>
<proteinExistence type="predicted"/>
<keyword evidence="2" id="KW-1185">Reference proteome</keyword>
<sequence length="154" mass="16246">MAPEASETAGDVPGPVRVVGDVAARWLYGRDWRVRVLSSYSVPTASSGHAGLPGSPSHELHSLADAVSFVCAGCLEWCEATLVAVRYRCLVCPGCFSVQAQAGAAQVRESGEGSLTSPVRAGSRRRAPWTLHAVRPCRGERARFGWSPSGEPGV</sequence>
<accession>A0A660CAU7</accession>
<comment type="caution">
    <text evidence="1">The sequence shown here is derived from an EMBL/GenBank/DDBJ whole genome shotgun (WGS) entry which is preliminary data.</text>
</comment>
<evidence type="ECO:0000313" key="2">
    <source>
        <dbReference type="Proteomes" id="UP000317303"/>
    </source>
</evidence>
<evidence type="ECO:0000313" key="1">
    <source>
        <dbReference type="EMBL" id="TWH19464.1"/>
    </source>
</evidence>